<organism evidence="4 5">
    <name type="scientific">Candidatus Onthocola gallistercoris</name>
    <dbReference type="NCBI Taxonomy" id="2840876"/>
    <lineage>
        <taxon>Bacteria</taxon>
        <taxon>Bacillati</taxon>
        <taxon>Bacillota</taxon>
        <taxon>Bacilli</taxon>
        <taxon>Candidatus Onthocola</taxon>
    </lineage>
</organism>
<dbReference type="InterPro" id="IPR019196">
    <property type="entry name" value="ABC_transp_unknown"/>
</dbReference>
<dbReference type="AlphaFoldDB" id="A0A9D1HF72"/>
<dbReference type="InterPro" id="IPR055396">
    <property type="entry name" value="DUF7088"/>
</dbReference>
<accession>A0A9D1HF72</accession>
<comment type="caution">
    <text evidence="4">The sequence shown here is derived from an EMBL/GenBank/DDBJ whole genome shotgun (WGS) entry which is preliminary data.</text>
</comment>
<feature type="transmembrane region" description="Helical" evidence="1">
    <location>
        <begin position="441"/>
        <end position="463"/>
    </location>
</feature>
<dbReference type="SUPFAM" id="SSF52317">
    <property type="entry name" value="Class I glutamine amidotransferase-like"/>
    <property type="match status" value="1"/>
</dbReference>
<feature type="domain" description="ABC-type uncharacterised transport system" evidence="2">
    <location>
        <begin position="173"/>
        <end position="372"/>
    </location>
</feature>
<name>A0A9D1HF72_9FIRM</name>
<protein>
    <submittedName>
        <fullName evidence="4">GldG family protein</fullName>
    </submittedName>
</protein>
<evidence type="ECO:0000313" key="4">
    <source>
        <dbReference type="EMBL" id="HIU02093.1"/>
    </source>
</evidence>
<keyword evidence="1" id="KW-0812">Transmembrane</keyword>
<dbReference type="Proteomes" id="UP000824164">
    <property type="component" value="Unassembled WGS sequence"/>
</dbReference>
<sequence>MKDHKKLKNGSYTVLVSVLTVAVLVIINLIVRALPVSMTQPDMSRDGLYSLTQTTKDTVSALEKDITIYLIASEGNEDSTLVNLLDRYEDLSDHLHVETVDPVQSPTFVSQYTSDSVSENSMIVTDGETSRVVSYSDLYEYSYSDYYTYQVSGFDGEGQLTSAIAYLNSDDRSKIYTLEGHSESELSDVMTDQITKNNLDIETLNLIQTVEIPEDASAILINCPQKDLTDAETELLTEYVNNGGNLYLIISYMTEEHPNLDSILALYSVELEDGIIVEGDSSMYYPGYPTYLFPNISSSDLTSDMLSSGEFVLLPVSQGIVFNGEDDAELTYDTILSTSSDAYSKADVTSQTIEKEEGDIDGPFDVAATIEKDDGETASKLFLCTSAGFTDETVNEVVAGGNAALFANGVTWMVGESDNTAVAVKSISNNTLTLTSAQLNLWVSVVIIIIPAAILITGIVVCVRRRKKR</sequence>
<dbReference type="InterPro" id="IPR029062">
    <property type="entry name" value="Class_I_gatase-like"/>
</dbReference>
<keyword evidence="1" id="KW-1133">Transmembrane helix</keyword>
<feature type="domain" description="DUF7088" evidence="3">
    <location>
        <begin position="46"/>
        <end position="133"/>
    </location>
</feature>
<dbReference type="EMBL" id="DVLT01000016">
    <property type="protein sequence ID" value="HIU02093.1"/>
    <property type="molecule type" value="Genomic_DNA"/>
</dbReference>
<evidence type="ECO:0000313" key="5">
    <source>
        <dbReference type="Proteomes" id="UP000824164"/>
    </source>
</evidence>
<dbReference type="Pfam" id="PF09822">
    <property type="entry name" value="ABC_transp_aux"/>
    <property type="match status" value="1"/>
</dbReference>
<keyword evidence="1" id="KW-0472">Membrane</keyword>
<reference evidence="4" key="2">
    <citation type="journal article" date="2021" name="PeerJ">
        <title>Extensive microbial diversity within the chicken gut microbiome revealed by metagenomics and culture.</title>
        <authorList>
            <person name="Gilroy R."/>
            <person name="Ravi A."/>
            <person name="Getino M."/>
            <person name="Pursley I."/>
            <person name="Horton D.L."/>
            <person name="Alikhan N.F."/>
            <person name="Baker D."/>
            <person name="Gharbi K."/>
            <person name="Hall N."/>
            <person name="Watson M."/>
            <person name="Adriaenssens E.M."/>
            <person name="Foster-Nyarko E."/>
            <person name="Jarju S."/>
            <person name="Secka A."/>
            <person name="Antonio M."/>
            <person name="Oren A."/>
            <person name="Chaudhuri R.R."/>
            <person name="La Ragione R."/>
            <person name="Hildebrand F."/>
            <person name="Pallen M.J."/>
        </authorList>
    </citation>
    <scope>NUCLEOTIDE SEQUENCE</scope>
    <source>
        <strain evidence="4">CHK187-14744</strain>
    </source>
</reference>
<evidence type="ECO:0000256" key="1">
    <source>
        <dbReference type="SAM" id="Phobius"/>
    </source>
</evidence>
<reference evidence="4" key="1">
    <citation type="submission" date="2020-10" db="EMBL/GenBank/DDBJ databases">
        <authorList>
            <person name="Gilroy R."/>
        </authorList>
    </citation>
    <scope>NUCLEOTIDE SEQUENCE</scope>
    <source>
        <strain evidence="4">CHK187-14744</strain>
    </source>
</reference>
<gene>
    <name evidence="4" type="ORF">IAB63_02435</name>
</gene>
<dbReference type="Pfam" id="PF23357">
    <property type="entry name" value="DUF7088"/>
    <property type="match status" value="1"/>
</dbReference>
<proteinExistence type="predicted"/>
<feature type="transmembrane region" description="Helical" evidence="1">
    <location>
        <begin position="12"/>
        <end position="31"/>
    </location>
</feature>
<evidence type="ECO:0000259" key="2">
    <source>
        <dbReference type="Pfam" id="PF09822"/>
    </source>
</evidence>
<evidence type="ECO:0000259" key="3">
    <source>
        <dbReference type="Pfam" id="PF23357"/>
    </source>
</evidence>